<dbReference type="Proteomes" id="UP001634394">
    <property type="component" value="Unassembled WGS sequence"/>
</dbReference>
<evidence type="ECO:0000313" key="2">
    <source>
        <dbReference type="Proteomes" id="UP001634394"/>
    </source>
</evidence>
<organism evidence="1 2">
    <name type="scientific">Sinanodonta woodiana</name>
    <name type="common">Chinese pond mussel</name>
    <name type="synonym">Anodonta woodiana</name>
    <dbReference type="NCBI Taxonomy" id="1069815"/>
    <lineage>
        <taxon>Eukaryota</taxon>
        <taxon>Metazoa</taxon>
        <taxon>Spiralia</taxon>
        <taxon>Lophotrochozoa</taxon>
        <taxon>Mollusca</taxon>
        <taxon>Bivalvia</taxon>
        <taxon>Autobranchia</taxon>
        <taxon>Heteroconchia</taxon>
        <taxon>Palaeoheterodonta</taxon>
        <taxon>Unionida</taxon>
        <taxon>Unionoidea</taxon>
        <taxon>Unionidae</taxon>
        <taxon>Unioninae</taxon>
        <taxon>Sinanodonta</taxon>
    </lineage>
</organism>
<evidence type="ECO:0000313" key="1">
    <source>
        <dbReference type="EMBL" id="KAL3867271.1"/>
    </source>
</evidence>
<gene>
    <name evidence="1" type="ORF">ACJMK2_044485</name>
</gene>
<dbReference type="EMBL" id="JBJQND010000009">
    <property type="protein sequence ID" value="KAL3867271.1"/>
    <property type="molecule type" value="Genomic_DNA"/>
</dbReference>
<accession>A0ABD3W0T7</accession>
<protein>
    <recommendedName>
        <fullName evidence="3">Ribosomal protein L35</fullName>
    </recommendedName>
</protein>
<proteinExistence type="predicted"/>
<name>A0ABD3W0T7_SINWO</name>
<sequence>MLVKDLLRFAQKHYSQAKMATKLSLRVTDLTRNRNKRRKRRGIKKKMNKLTMRKNMCQREL</sequence>
<comment type="caution">
    <text evidence="1">The sequence shown here is derived from an EMBL/GenBank/DDBJ whole genome shotgun (WGS) entry which is preliminary data.</text>
</comment>
<reference evidence="1 2" key="1">
    <citation type="submission" date="2024-11" db="EMBL/GenBank/DDBJ databases">
        <title>Chromosome-level genome assembly of the freshwater bivalve Anodonta woodiana.</title>
        <authorList>
            <person name="Chen X."/>
        </authorList>
    </citation>
    <scope>NUCLEOTIDE SEQUENCE [LARGE SCALE GENOMIC DNA]</scope>
    <source>
        <strain evidence="1">MN2024</strain>
        <tissue evidence="1">Gills</tissue>
    </source>
</reference>
<keyword evidence="2" id="KW-1185">Reference proteome</keyword>
<evidence type="ECO:0008006" key="3">
    <source>
        <dbReference type="Google" id="ProtNLM"/>
    </source>
</evidence>
<dbReference type="AlphaFoldDB" id="A0ABD3W0T7"/>